<name>A0ABU2XV05_9ACTN</name>
<gene>
    <name evidence="2" type="ORF">RND15_44980</name>
</gene>
<sequence length="161" mass="17233">MTAAAIAALALVGTSATAQAIPADSEVEPVTGIQNCWVGGHTWFGVQGGEVEVAACYDIQKDDQGYKAASVIRIRREEGTPAPVNISTFVTGGEDQNPTVATVDVSKDSVWHEVRSPWNRASAVYNAYGSYFAPGMKDANGRPVTTPRELDFMHNGHIWLP</sequence>
<evidence type="ECO:0000313" key="2">
    <source>
        <dbReference type="EMBL" id="MDT0549753.1"/>
    </source>
</evidence>
<feature type="signal peptide" evidence="1">
    <location>
        <begin position="1"/>
        <end position="20"/>
    </location>
</feature>
<keyword evidence="1" id="KW-0732">Signal</keyword>
<evidence type="ECO:0000256" key="1">
    <source>
        <dbReference type="SAM" id="SignalP"/>
    </source>
</evidence>
<accession>A0ABU2XV05</accession>
<dbReference type="RefSeq" id="WP_311730325.1">
    <property type="nucleotide sequence ID" value="NZ_JAVRFD010000037.1"/>
</dbReference>
<dbReference type="EMBL" id="JAVRFD010000037">
    <property type="protein sequence ID" value="MDT0549753.1"/>
    <property type="molecule type" value="Genomic_DNA"/>
</dbReference>
<comment type="caution">
    <text evidence="2">The sequence shown here is derived from an EMBL/GenBank/DDBJ whole genome shotgun (WGS) entry which is preliminary data.</text>
</comment>
<reference evidence="2" key="1">
    <citation type="submission" date="2024-05" db="EMBL/GenBank/DDBJ databases">
        <title>30 novel species of actinomycetes from the DSMZ collection.</title>
        <authorList>
            <person name="Nouioui I."/>
        </authorList>
    </citation>
    <scope>NUCLEOTIDE SEQUENCE</scope>
    <source>
        <strain evidence="2">DSM 41529</strain>
    </source>
</reference>
<keyword evidence="3" id="KW-1185">Reference proteome</keyword>
<feature type="chain" id="PRO_5046000184" description="Secreted protein" evidence="1">
    <location>
        <begin position="21"/>
        <end position="161"/>
    </location>
</feature>
<evidence type="ECO:0008006" key="4">
    <source>
        <dbReference type="Google" id="ProtNLM"/>
    </source>
</evidence>
<proteinExistence type="predicted"/>
<organism evidence="2 3">
    <name type="scientific">Streptomyces lonegramiae</name>
    <dbReference type="NCBI Taxonomy" id="3075524"/>
    <lineage>
        <taxon>Bacteria</taxon>
        <taxon>Bacillati</taxon>
        <taxon>Actinomycetota</taxon>
        <taxon>Actinomycetes</taxon>
        <taxon>Kitasatosporales</taxon>
        <taxon>Streptomycetaceae</taxon>
        <taxon>Streptomyces</taxon>
    </lineage>
</organism>
<evidence type="ECO:0000313" key="3">
    <source>
        <dbReference type="Proteomes" id="UP001180754"/>
    </source>
</evidence>
<dbReference type="Proteomes" id="UP001180754">
    <property type="component" value="Unassembled WGS sequence"/>
</dbReference>
<protein>
    <recommendedName>
        <fullName evidence="4">Secreted protein</fullName>
    </recommendedName>
</protein>